<dbReference type="GO" id="GO:0003735">
    <property type="term" value="F:structural constituent of ribosome"/>
    <property type="evidence" value="ECO:0007669"/>
    <property type="project" value="InterPro"/>
</dbReference>
<dbReference type="GO" id="GO:0005840">
    <property type="term" value="C:ribosome"/>
    <property type="evidence" value="ECO:0007669"/>
    <property type="project" value="UniProtKB-KW"/>
</dbReference>
<geneLocation type="chloroplast" evidence="3"/>
<evidence type="ECO:0000256" key="1">
    <source>
        <dbReference type="ARBA" id="ARBA00022980"/>
    </source>
</evidence>
<evidence type="ECO:0000256" key="2">
    <source>
        <dbReference type="ARBA" id="ARBA00023274"/>
    </source>
</evidence>
<dbReference type="Pfam" id="PF01084">
    <property type="entry name" value="Ribosomal_S18"/>
    <property type="match status" value="1"/>
</dbReference>
<dbReference type="EMBL" id="LC008447">
    <property type="protein sequence ID" value="BAR72348.1"/>
    <property type="molecule type" value="Genomic_DNA"/>
</dbReference>
<dbReference type="GeneID" id="24286224"/>
<keyword evidence="2" id="KW-0687">Ribonucleoprotein</keyword>
<dbReference type="InterPro" id="IPR036870">
    <property type="entry name" value="Ribosomal_bS18_sf"/>
</dbReference>
<dbReference type="GO" id="GO:1990904">
    <property type="term" value="C:ribonucleoprotein complex"/>
    <property type="evidence" value="ECO:0007669"/>
    <property type="project" value="UniProtKB-KW"/>
</dbReference>
<dbReference type="RefSeq" id="YP_009139374.1">
    <property type="nucleotide sequence ID" value="NC_027093.1"/>
</dbReference>
<dbReference type="GO" id="GO:0006412">
    <property type="term" value="P:translation"/>
    <property type="evidence" value="ECO:0007669"/>
    <property type="project" value="InterPro"/>
</dbReference>
<dbReference type="InterPro" id="IPR001648">
    <property type="entry name" value="Ribosomal_bS18"/>
</dbReference>
<sequence>MKIIYNNENKISHKLSSNLHFTICYKHVNLLQKYISNTRKIIPQYNSKLTSKKHRIITKYIHRAQRVRFVPYNNTSSYKRRRKLH</sequence>
<keyword evidence="3" id="KW-0150">Chloroplast</keyword>
<gene>
    <name evidence="3" type="primary">rps18</name>
</gene>
<dbReference type="Gene3D" id="4.10.640.10">
    <property type="entry name" value="Ribosomal protein S18"/>
    <property type="match status" value="1"/>
</dbReference>
<reference evidence="3" key="1">
    <citation type="submission" date="2014-10" db="EMBL/GenBank/DDBJ databases">
        <title>The plastid genome of Lepidodinium chlorophorum.</title>
        <authorList>
            <person name="Kamikawa R."/>
            <person name="Tanifuji G."/>
            <person name="Kawachi M."/>
            <person name="Miyashita M."/>
            <person name="Hashimoto T."/>
            <person name="Inagaki Y."/>
        </authorList>
    </citation>
    <scope>NUCLEOTIDE SEQUENCE</scope>
</reference>
<dbReference type="SUPFAM" id="SSF46911">
    <property type="entry name" value="Ribosomal protein S18"/>
    <property type="match status" value="1"/>
</dbReference>
<name>A0A0F7R4M1_LEPCH</name>
<protein>
    <submittedName>
        <fullName evidence="3">Ribosomal protein S18</fullName>
    </submittedName>
</protein>
<organism evidence="3">
    <name type="scientific">Lepidodinium chlorophorum</name>
    <name type="common">Dinoflagellate</name>
    <name type="synonym">Gymnodinium chlorophorum</name>
    <dbReference type="NCBI Taxonomy" id="107758"/>
    <lineage>
        <taxon>Eukaryota</taxon>
        <taxon>Sar</taxon>
        <taxon>Alveolata</taxon>
        <taxon>Dinophyceae</taxon>
        <taxon>Gymnodiniales</taxon>
        <taxon>Gymnodiniaceae</taxon>
        <taxon>Lepidodinium</taxon>
    </lineage>
</organism>
<keyword evidence="3" id="KW-0934">Plastid</keyword>
<keyword evidence="1 3" id="KW-0689">Ribosomal protein</keyword>
<evidence type="ECO:0000313" key="3">
    <source>
        <dbReference type="EMBL" id="BAR72348.1"/>
    </source>
</evidence>
<proteinExistence type="predicted"/>
<accession>A0A0F7R4M1</accession>
<dbReference type="AlphaFoldDB" id="A0A0F7R4M1"/>